<dbReference type="AlphaFoldDB" id="A0A166V0T8"/>
<comment type="caution">
    <text evidence="2">The sequence shown here is derived from an EMBL/GenBank/DDBJ whole genome shotgun (WGS) entry which is preliminary data.</text>
</comment>
<keyword evidence="1" id="KW-0472">Membrane</keyword>
<evidence type="ECO:0000256" key="1">
    <source>
        <dbReference type="SAM" id="Phobius"/>
    </source>
</evidence>
<evidence type="ECO:0000313" key="3">
    <source>
        <dbReference type="Proteomes" id="UP000076552"/>
    </source>
</evidence>
<keyword evidence="3" id="KW-1185">Reference proteome</keyword>
<organism evidence="2 3">
    <name type="scientific">Colletotrichum tofieldiae</name>
    <dbReference type="NCBI Taxonomy" id="708197"/>
    <lineage>
        <taxon>Eukaryota</taxon>
        <taxon>Fungi</taxon>
        <taxon>Dikarya</taxon>
        <taxon>Ascomycota</taxon>
        <taxon>Pezizomycotina</taxon>
        <taxon>Sordariomycetes</taxon>
        <taxon>Hypocreomycetidae</taxon>
        <taxon>Glomerellales</taxon>
        <taxon>Glomerellaceae</taxon>
        <taxon>Colletotrichum</taxon>
        <taxon>Colletotrichum spaethianum species complex</taxon>
    </lineage>
</organism>
<feature type="transmembrane region" description="Helical" evidence="1">
    <location>
        <begin position="139"/>
        <end position="168"/>
    </location>
</feature>
<reference evidence="2 3" key="1">
    <citation type="submission" date="2015-06" db="EMBL/GenBank/DDBJ databases">
        <title>Survival trade-offs in plant roots during colonization by closely related pathogenic and mutualistic fungi.</title>
        <authorList>
            <person name="Hacquard S."/>
            <person name="Kracher B."/>
            <person name="Hiruma K."/>
            <person name="Weinman A."/>
            <person name="Muench P."/>
            <person name="Garrido Oter R."/>
            <person name="Ver Loren van Themaat E."/>
            <person name="Dallerey J.-F."/>
            <person name="Damm U."/>
            <person name="Henrissat B."/>
            <person name="Lespinet O."/>
            <person name="Thon M."/>
            <person name="Kemen E."/>
            <person name="McHardy A.C."/>
            <person name="Schulze-Lefert P."/>
            <person name="O'Connell R.J."/>
        </authorList>
    </citation>
    <scope>NUCLEOTIDE SEQUENCE [LARGE SCALE GENOMIC DNA]</scope>
    <source>
        <strain evidence="2 3">0861</strain>
    </source>
</reference>
<dbReference type="EMBL" id="LFIV01000037">
    <property type="protein sequence ID" value="KZL74034.1"/>
    <property type="molecule type" value="Genomic_DNA"/>
</dbReference>
<evidence type="ECO:0000313" key="2">
    <source>
        <dbReference type="EMBL" id="KZL74034.1"/>
    </source>
</evidence>
<gene>
    <name evidence="2" type="ORF">CT0861_00148</name>
</gene>
<dbReference type="Proteomes" id="UP000076552">
    <property type="component" value="Unassembled WGS sequence"/>
</dbReference>
<feature type="transmembrane region" description="Helical" evidence="1">
    <location>
        <begin position="105"/>
        <end position="127"/>
    </location>
</feature>
<feature type="transmembrane region" description="Helical" evidence="1">
    <location>
        <begin position="12"/>
        <end position="34"/>
    </location>
</feature>
<dbReference type="OrthoDB" id="4795428at2759"/>
<accession>A0A166V0T8</accession>
<name>A0A166V0T8_9PEZI</name>
<keyword evidence="1" id="KW-1133">Transmembrane helix</keyword>
<feature type="transmembrane region" description="Helical" evidence="1">
    <location>
        <begin position="54"/>
        <end position="73"/>
    </location>
</feature>
<sequence>MPIPRQQAREPATAMIILSRISAILLPPTILYFFLTVLTRSLEGIFYHADLCAAYHIFAAAFVYLTAWLNALVKTTRLQHRLQDIRDDTDLFRAMGTCNQHLIKAYLGGHFLLPNLFGPIWICWIVNANNRFLDQLAHLYGFAIGLLHMPLLVSLAINLVVPSVFCVLRWLVERTSRLVWEASKVIPQDPAAAAQRCLSALHDWLERLPERIVGAIDRRLLRAEWVFMQLATAFAIAACSSMLYTMIIDLYRPYLQRFAIHLTAQILMFVGDAIFDTGRWIESIVVERGFWEGIGLWETMNVVRKDAQVTYS</sequence>
<protein>
    <submittedName>
        <fullName evidence="2">Uncharacterized protein</fullName>
    </submittedName>
</protein>
<proteinExistence type="predicted"/>
<feature type="transmembrane region" description="Helical" evidence="1">
    <location>
        <begin position="225"/>
        <end position="248"/>
    </location>
</feature>
<keyword evidence="1" id="KW-0812">Transmembrane</keyword>